<dbReference type="EMBL" id="JAUOEK010000084">
    <property type="protein sequence ID" value="MDO5969644.1"/>
    <property type="molecule type" value="Genomic_DNA"/>
</dbReference>
<dbReference type="Pfam" id="PF13036">
    <property type="entry name" value="LpoB"/>
    <property type="match status" value="1"/>
</dbReference>
<dbReference type="RefSeq" id="WP_303277341.1">
    <property type="nucleotide sequence ID" value="NZ_JAUOEK010000084.1"/>
</dbReference>
<keyword evidence="1" id="KW-0732">Signal</keyword>
<protein>
    <recommendedName>
        <fullName evidence="4">Penicillin-binding protein activator LpoB</fullName>
    </recommendedName>
</protein>
<keyword evidence="3" id="KW-1185">Reference proteome</keyword>
<comment type="caution">
    <text evidence="2">The sequence shown here is derived from an EMBL/GenBank/DDBJ whole genome shotgun (WGS) entry which is preliminary data.</text>
</comment>
<dbReference type="Gene3D" id="3.40.50.10610">
    <property type="entry name" value="ABC-type transport auxiliary lipoprotein component"/>
    <property type="match status" value="1"/>
</dbReference>
<evidence type="ECO:0000313" key="2">
    <source>
        <dbReference type="EMBL" id="MDO5969644.1"/>
    </source>
</evidence>
<evidence type="ECO:0008006" key="4">
    <source>
        <dbReference type="Google" id="ProtNLM"/>
    </source>
</evidence>
<feature type="signal peptide" evidence="1">
    <location>
        <begin position="1"/>
        <end position="18"/>
    </location>
</feature>
<organism evidence="2 3">
    <name type="scientific">Flavivirga aquimarina</name>
    <dbReference type="NCBI Taxonomy" id="2027862"/>
    <lineage>
        <taxon>Bacteria</taxon>
        <taxon>Pseudomonadati</taxon>
        <taxon>Bacteroidota</taxon>
        <taxon>Flavobacteriia</taxon>
        <taxon>Flavobacteriales</taxon>
        <taxon>Flavobacteriaceae</taxon>
        <taxon>Flavivirga</taxon>
    </lineage>
</organism>
<sequence>MKKILLITSLFFITIGFAQKTTIGLQTFKAINADNWKEAEMITEKIKEVFVNSKRFTALDRTMYTKTSIFAEKEIQKNIDFINGYVVKQGRSKGAKHIIGGKILISSYSTIKSGEKKCDLSFSINVSDVETGELMISKVICPNRTSRTIGSLGLTGSSTEDEAFINALLLLEKKINDFIEEYVSFYTDIVDLEEVNNKKGGTVVKTVLVNAGIDDGMHKNDKFSICEVTYVETSKGKKKREREIAVFKVSKVQGEVSEGKITKGGEELAQKFNDKETVLVCKSVKNNLINI</sequence>
<reference evidence="2" key="1">
    <citation type="submission" date="2023-07" db="EMBL/GenBank/DDBJ databases">
        <title>Two novel species in the genus Flavivirga.</title>
        <authorList>
            <person name="Kwon K."/>
        </authorList>
    </citation>
    <scope>NUCLEOTIDE SEQUENCE</scope>
    <source>
        <strain evidence="2">KCTC 52353</strain>
    </source>
</reference>
<proteinExistence type="predicted"/>
<dbReference type="InterPro" id="IPR014094">
    <property type="entry name" value="LpoB"/>
</dbReference>
<gene>
    <name evidence="2" type="ORF">Q4Q35_07480</name>
</gene>
<accession>A0ABT8W936</accession>
<evidence type="ECO:0000256" key="1">
    <source>
        <dbReference type="SAM" id="SignalP"/>
    </source>
</evidence>
<dbReference type="Proteomes" id="UP001176883">
    <property type="component" value="Unassembled WGS sequence"/>
</dbReference>
<evidence type="ECO:0000313" key="3">
    <source>
        <dbReference type="Proteomes" id="UP001176883"/>
    </source>
</evidence>
<name>A0ABT8W936_9FLAO</name>
<feature type="chain" id="PRO_5046431125" description="Penicillin-binding protein activator LpoB" evidence="1">
    <location>
        <begin position="19"/>
        <end position="291"/>
    </location>
</feature>